<proteinExistence type="predicted"/>
<evidence type="ECO:0000313" key="2">
    <source>
        <dbReference type="Proteomes" id="UP000623467"/>
    </source>
</evidence>
<dbReference type="Proteomes" id="UP000623467">
    <property type="component" value="Unassembled WGS sequence"/>
</dbReference>
<protein>
    <submittedName>
        <fullName evidence="1">Uncharacterized protein</fullName>
    </submittedName>
</protein>
<dbReference type="EMBL" id="JACAZH010000001">
    <property type="protein sequence ID" value="KAF7378373.1"/>
    <property type="molecule type" value="Genomic_DNA"/>
</dbReference>
<accession>A0A8H7DN15</accession>
<dbReference type="AlphaFoldDB" id="A0A8H7DN15"/>
<organism evidence="1 2">
    <name type="scientific">Mycena sanguinolenta</name>
    <dbReference type="NCBI Taxonomy" id="230812"/>
    <lineage>
        <taxon>Eukaryota</taxon>
        <taxon>Fungi</taxon>
        <taxon>Dikarya</taxon>
        <taxon>Basidiomycota</taxon>
        <taxon>Agaricomycotina</taxon>
        <taxon>Agaricomycetes</taxon>
        <taxon>Agaricomycetidae</taxon>
        <taxon>Agaricales</taxon>
        <taxon>Marasmiineae</taxon>
        <taxon>Mycenaceae</taxon>
        <taxon>Mycena</taxon>
    </lineage>
</organism>
<keyword evidence="2" id="KW-1185">Reference proteome</keyword>
<dbReference type="OrthoDB" id="3128383at2759"/>
<comment type="caution">
    <text evidence="1">The sequence shown here is derived from an EMBL/GenBank/DDBJ whole genome shotgun (WGS) entry which is preliminary data.</text>
</comment>
<evidence type="ECO:0000313" key="1">
    <source>
        <dbReference type="EMBL" id="KAF7378373.1"/>
    </source>
</evidence>
<gene>
    <name evidence="1" type="ORF">MSAN_00263600</name>
</gene>
<sequence>MKFRSLDQTTITSEPSDIPKWKARLAAHVIAEPHFSAFDRALDRAFDPDLGLARDVALDDVRNCTRDLVHTLYNDRSRTYDNLLDLTNAAVDRALDRAFDRAIDRAVHRAPDPARPASTLTVDRALAQAFVLARTLALALKHTSLFAYYSPYYRAACVSAHAEARADARARGFNLDRDFDSFCSTYDRDCELSLDHDLAREVSHVIDRVLHAKFGFEPEISSLFLLGRSTPRRLLECLTVRPAFERAIKRLFNRAIDDVVHRASESSRRSDRADFYRVAIKHAHGTEEMFVATHDPNGKMQTVNCNTFLQRDSGKGGRKSEIIVYRGDETEIFATVKIRENKSLYRIPLDPKHRLVLTLQLGREMSAPEVADACFEDAKAAINEVADNDPEGLEKLQKATARLRYVTDLGVHLANDNINSFAEAGLQVAQLALQKLVELNVHSNSTLNQDVLECVQRINSRKVLWTKSKPLGLRKALSSAVSQALDVLETILRPHTGSSSCADQSHTPCDIQKKRVFLEQCSEAIDAACFAGHDRNLCGRKRTVEELLSRFIEALKLLLEELLFNCPLNGDYRVVIKYVNDTEYIVLESRGGAVSANKRKVFLPVNVVGMTVALHFYTRRVGFGEKTVAFFETQLIVPGDNHLMHEIRFARCDATLQLSFGEELSAAEVVNVRQRQASEALAAASGSMDKVAQCTRDLRFFVDLAVAGSEINPFAKTGFSLAKLGFDTLNEVSGTHDAFTKLSDQCDEYIDIINDIGEVFTSRRVQAETRKALIAISGALERISCHYEQTWIKRLTRSSVKEAEDLSRDLKDRLSTMVSLAALTEIRANQIKC</sequence>
<name>A0A8H7DN15_9AGAR</name>
<reference evidence="1" key="1">
    <citation type="submission" date="2020-05" db="EMBL/GenBank/DDBJ databases">
        <title>Mycena genomes resolve the evolution of fungal bioluminescence.</title>
        <authorList>
            <person name="Tsai I.J."/>
        </authorList>
    </citation>
    <scope>NUCLEOTIDE SEQUENCE</scope>
    <source>
        <strain evidence="1">160909Yilan</strain>
    </source>
</reference>